<dbReference type="GO" id="GO:0005524">
    <property type="term" value="F:ATP binding"/>
    <property type="evidence" value="ECO:0007669"/>
    <property type="project" value="InterPro"/>
</dbReference>
<evidence type="ECO:0000313" key="6">
    <source>
        <dbReference type="Proteomes" id="UP000094622"/>
    </source>
</evidence>
<evidence type="ECO:0000313" key="5">
    <source>
        <dbReference type="EMBL" id="ODN72128.1"/>
    </source>
</evidence>
<keyword evidence="4" id="KW-0418">Kinase</keyword>
<dbReference type="Proteomes" id="UP000094622">
    <property type="component" value="Unassembled WGS sequence"/>
</dbReference>
<accession>A0A1E3H717</accession>
<reference evidence="5 6" key="1">
    <citation type="submission" date="2016-07" db="EMBL/GenBank/DDBJ databases">
        <title>Draft Genome Sequence of Methylobrevis pamukkalensis PK2.</title>
        <authorList>
            <person name="Vasilenko O.V."/>
            <person name="Doronina N.V."/>
            <person name="Shmareva M.N."/>
            <person name="Tarlachkov S.V."/>
            <person name="Mustakhimov I."/>
            <person name="Trotsenko Y.A."/>
        </authorList>
    </citation>
    <scope>NUCLEOTIDE SEQUENCE [LARGE SCALE GENOMIC DNA]</scope>
    <source>
        <strain evidence="5 6">PK2</strain>
    </source>
</reference>
<proteinExistence type="predicted"/>
<name>A0A1E3H717_9HYPH</name>
<evidence type="ECO:0000256" key="4">
    <source>
        <dbReference type="ARBA" id="ARBA00022777"/>
    </source>
</evidence>
<dbReference type="GO" id="GO:0004674">
    <property type="term" value="F:protein serine/threonine kinase activity"/>
    <property type="evidence" value="ECO:0007669"/>
    <property type="project" value="UniProtKB-KW"/>
</dbReference>
<evidence type="ECO:0000256" key="1">
    <source>
        <dbReference type="ARBA" id="ARBA00022527"/>
    </source>
</evidence>
<dbReference type="EMBL" id="MCRJ01000007">
    <property type="protein sequence ID" value="ODN72128.1"/>
    <property type="molecule type" value="Genomic_DNA"/>
</dbReference>
<keyword evidence="2" id="KW-0808">Transferase</keyword>
<dbReference type="Pfam" id="PF03618">
    <property type="entry name" value="Kinase-PPPase"/>
    <property type="match status" value="1"/>
</dbReference>
<keyword evidence="6" id="KW-1185">Reference proteome</keyword>
<dbReference type="PATRIC" id="fig|1439726.3.peg.561"/>
<gene>
    <name evidence="5" type="ORF">A6302_00532</name>
</gene>
<sequence length="53" mass="5801">MADGKTYFHIHLISDSTGETLLTVARAVAARYDDIAAIEHVYPLVRTPGIWSG</sequence>
<keyword evidence="1" id="KW-0723">Serine/threonine-protein kinase</keyword>
<keyword evidence="3" id="KW-0547">Nucleotide-binding</keyword>
<organism evidence="5 6">
    <name type="scientific">Methylobrevis pamukkalensis</name>
    <dbReference type="NCBI Taxonomy" id="1439726"/>
    <lineage>
        <taxon>Bacteria</taxon>
        <taxon>Pseudomonadati</taxon>
        <taxon>Pseudomonadota</taxon>
        <taxon>Alphaproteobacteria</taxon>
        <taxon>Hyphomicrobiales</taxon>
        <taxon>Pleomorphomonadaceae</taxon>
        <taxon>Methylobrevis</taxon>
    </lineage>
</organism>
<comment type="caution">
    <text evidence="5">The sequence shown here is derived from an EMBL/GenBank/DDBJ whole genome shotgun (WGS) entry which is preliminary data.</text>
</comment>
<dbReference type="AlphaFoldDB" id="A0A1E3H717"/>
<evidence type="ECO:0000256" key="2">
    <source>
        <dbReference type="ARBA" id="ARBA00022679"/>
    </source>
</evidence>
<evidence type="ECO:0000256" key="3">
    <source>
        <dbReference type="ARBA" id="ARBA00022741"/>
    </source>
</evidence>
<dbReference type="InterPro" id="IPR005177">
    <property type="entry name" value="Kinase-pyrophosphorylase"/>
</dbReference>
<protein>
    <submittedName>
        <fullName evidence="5">PEP synthetase regulatory protein</fullName>
    </submittedName>
</protein>